<evidence type="ECO:0000259" key="3">
    <source>
        <dbReference type="PROSITE" id="PS51733"/>
    </source>
</evidence>
<dbReference type="GO" id="GO:0016740">
    <property type="term" value="F:transferase activity"/>
    <property type="evidence" value="ECO:0007669"/>
    <property type="project" value="UniProtKB-ARBA"/>
</dbReference>
<keyword evidence="2" id="KW-0804">Transcription</keyword>
<evidence type="ECO:0000313" key="5">
    <source>
        <dbReference type="Proteomes" id="UP000182192"/>
    </source>
</evidence>
<dbReference type="InterPro" id="IPR030855">
    <property type="entry name" value="Bifunct_BirA"/>
</dbReference>
<comment type="catalytic activity">
    <reaction evidence="2">
        <text>biotin + L-lysyl-[protein] + ATP = N(6)-biotinyl-L-lysyl-[protein] + AMP + diphosphate + H(+)</text>
        <dbReference type="Rhea" id="RHEA:11756"/>
        <dbReference type="Rhea" id="RHEA-COMP:9752"/>
        <dbReference type="Rhea" id="RHEA-COMP:10505"/>
        <dbReference type="ChEBI" id="CHEBI:15378"/>
        <dbReference type="ChEBI" id="CHEBI:29969"/>
        <dbReference type="ChEBI" id="CHEBI:30616"/>
        <dbReference type="ChEBI" id="CHEBI:33019"/>
        <dbReference type="ChEBI" id="CHEBI:57586"/>
        <dbReference type="ChEBI" id="CHEBI:83144"/>
        <dbReference type="ChEBI" id="CHEBI:456215"/>
        <dbReference type="EC" id="6.3.4.15"/>
    </reaction>
</comment>
<evidence type="ECO:0000256" key="1">
    <source>
        <dbReference type="ARBA" id="ARBA00022598"/>
    </source>
</evidence>
<dbReference type="InterPro" id="IPR036390">
    <property type="entry name" value="WH_DNA-bd_sf"/>
</dbReference>
<keyword evidence="2" id="KW-0067">ATP-binding</keyword>
<dbReference type="PANTHER" id="PTHR12835">
    <property type="entry name" value="BIOTIN PROTEIN LIGASE"/>
    <property type="match status" value="1"/>
</dbReference>
<feature type="binding site" evidence="2">
    <location>
        <position position="187"/>
    </location>
    <ligand>
        <name>biotin</name>
        <dbReference type="ChEBI" id="CHEBI:57586"/>
    </ligand>
</feature>
<dbReference type="GO" id="GO:0005524">
    <property type="term" value="F:ATP binding"/>
    <property type="evidence" value="ECO:0007669"/>
    <property type="project" value="UniProtKB-UniRule"/>
</dbReference>
<keyword evidence="2" id="KW-0092">Biotin</keyword>
<dbReference type="CDD" id="cd16442">
    <property type="entry name" value="BPL"/>
    <property type="match status" value="1"/>
</dbReference>
<keyword evidence="2" id="KW-0238">DNA-binding</keyword>
<dbReference type="Gene3D" id="3.30.930.10">
    <property type="entry name" value="Bira Bifunctional Protein, Domain 2"/>
    <property type="match status" value="1"/>
</dbReference>
<protein>
    <recommendedName>
        <fullName evidence="2">Bifunctional ligase/repressor BirA</fullName>
    </recommendedName>
    <alternativeName>
        <fullName evidence="2">Biotin--[acetyl-CoA-carboxylase] ligase</fullName>
        <ecNumber evidence="2">6.3.4.15</ecNumber>
    </alternativeName>
    <alternativeName>
        <fullName evidence="2">Biotin--protein ligase</fullName>
    </alternativeName>
    <alternativeName>
        <fullName evidence="2">Biotin-[acetyl-CoA carboxylase] synthetase</fullName>
    </alternativeName>
</protein>
<dbReference type="PANTHER" id="PTHR12835:SF5">
    <property type="entry name" value="BIOTIN--PROTEIN LIGASE"/>
    <property type="match status" value="1"/>
</dbReference>
<keyword evidence="1 2" id="KW-0436">Ligase</keyword>
<dbReference type="InterPro" id="IPR045864">
    <property type="entry name" value="aa-tRNA-synth_II/BPL/LPL"/>
</dbReference>
<feature type="binding site" evidence="2">
    <location>
        <position position="116"/>
    </location>
    <ligand>
        <name>biotin</name>
        <dbReference type="ChEBI" id="CHEBI:57586"/>
    </ligand>
</feature>
<dbReference type="InterPro" id="IPR013196">
    <property type="entry name" value="HTH_11"/>
</dbReference>
<name>A0A1I1LJH8_RUMAL</name>
<dbReference type="InterPro" id="IPR004143">
    <property type="entry name" value="BPL_LPL_catalytic"/>
</dbReference>
<feature type="binding site" evidence="2">
    <location>
        <begin position="92"/>
        <end position="94"/>
    </location>
    <ligand>
        <name>biotin</name>
        <dbReference type="ChEBI" id="CHEBI:57586"/>
    </ligand>
</feature>
<organism evidence="4 5">
    <name type="scientific">Ruminococcus albus</name>
    <dbReference type="NCBI Taxonomy" id="1264"/>
    <lineage>
        <taxon>Bacteria</taxon>
        <taxon>Bacillati</taxon>
        <taxon>Bacillota</taxon>
        <taxon>Clostridia</taxon>
        <taxon>Eubacteriales</taxon>
        <taxon>Oscillospiraceae</taxon>
        <taxon>Ruminococcus</taxon>
    </lineage>
</organism>
<keyword evidence="2" id="KW-0678">Repressor</keyword>
<dbReference type="GO" id="GO:0003677">
    <property type="term" value="F:DNA binding"/>
    <property type="evidence" value="ECO:0007669"/>
    <property type="project" value="UniProtKB-UniRule"/>
</dbReference>
<reference evidence="4 5" key="1">
    <citation type="submission" date="2016-10" db="EMBL/GenBank/DDBJ databases">
        <authorList>
            <person name="de Groot N.N."/>
        </authorList>
    </citation>
    <scope>NUCLEOTIDE SEQUENCE [LARGE SCALE GENOMIC DNA]</scope>
    <source>
        <strain evidence="4 5">AR67</strain>
    </source>
</reference>
<dbReference type="Pfam" id="PF03099">
    <property type="entry name" value="BPL_LplA_LipB"/>
    <property type="match status" value="1"/>
</dbReference>
<dbReference type="EC" id="6.3.4.15" evidence="2"/>
<dbReference type="NCBIfam" id="TIGR00121">
    <property type="entry name" value="birA_ligase"/>
    <property type="match status" value="1"/>
</dbReference>
<dbReference type="GO" id="GO:0005737">
    <property type="term" value="C:cytoplasm"/>
    <property type="evidence" value="ECO:0007669"/>
    <property type="project" value="TreeGrafter"/>
</dbReference>
<feature type="DNA-binding region" description="H-T-H motif" evidence="2">
    <location>
        <begin position="23"/>
        <end position="42"/>
    </location>
</feature>
<sequence>MGLAVKNELIKLFEQNRGRYLSGEEIAESLGCTRGAVWKAVKKLQSEGYDISAVTNRGYRLDSADMLSAAGVEKYLGDNSGISLTVYKETDSTNTRLRELATNGAPEGTAVIAGMQTGGKGRLGRKFFSPSNTGLYLSILLRPEMTAADAVRITTAAAVAVAEAVEKISGKRSDIKWVNDVYMNGRKICGILTEASFNLENGGLDYAVCGIGINVYEPEGGFPEDIKDIAGAVLDTPAEDIRNRMAAMVLENFMGYYRHLSENSFLQGYQSRLMWRGEDINLIRGSEITPAKLIDADEKCRLMVRYEDGTEDTISSGEISIRKRK</sequence>
<keyword evidence="2" id="KW-0547">Nucleotide-binding</keyword>
<dbReference type="AlphaFoldDB" id="A0A1I1LJH8"/>
<dbReference type="SUPFAM" id="SSF55681">
    <property type="entry name" value="Class II aaRS and biotin synthetases"/>
    <property type="match status" value="1"/>
</dbReference>
<comment type="caution">
    <text evidence="2">Lacks conserved residue(s) required for the propagation of feature annotation.</text>
</comment>
<gene>
    <name evidence="2" type="primary">birA</name>
    <name evidence="4" type="ORF">SAMN02910406_02267</name>
</gene>
<dbReference type="SUPFAM" id="SSF46785">
    <property type="entry name" value="Winged helix' DNA-binding domain"/>
    <property type="match status" value="1"/>
</dbReference>
<dbReference type="EMBL" id="FOKQ01000019">
    <property type="protein sequence ID" value="SFC73106.1"/>
    <property type="molecule type" value="Genomic_DNA"/>
</dbReference>
<keyword evidence="2" id="KW-0805">Transcription regulation</keyword>
<feature type="domain" description="BPL/LPL catalytic" evidence="3">
    <location>
        <begin position="68"/>
        <end position="265"/>
    </location>
</feature>
<dbReference type="HAMAP" id="MF_00978">
    <property type="entry name" value="Bifunct_BirA"/>
    <property type="match status" value="1"/>
</dbReference>
<dbReference type="PROSITE" id="PS51733">
    <property type="entry name" value="BPL_LPL_CATALYTIC"/>
    <property type="match status" value="1"/>
</dbReference>
<dbReference type="Gene3D" id="2.30.30.100">
    <property type="match status" value="1"/>
</dbReference>
<dbReference type="Pfam" id="PF08279">
    <property type="entry name" value="HTH_11"/>
    <property type="match status" value="1"/>
</dbReference>
<accession>A0A1I1LJH8</accession>
<dbReference type="InterPro" id="IPR004408">
    <property type="entry name" value="Biotin_CoA_COase_ligase"/>
</dbReference>
<evidence type="ECO:0000313" key="4">
    <source>
        <dbReference type="EMBL" id="SFC73106.1"/>
    </source>
</evidence>
<dbReference type="eggNOG" id="COG0340">
    <property type="taxonomic scope" value="Bacteria"/>
</dbReference>
<dbReference type="Proteomes" id="UP000182192">
    <property type="component" value="Unassembled WGS sequence"/>
</dbReference>
<evidence type="ECO:0000256" key="2">
    <source>
        <dbReference type="HAMAP-Rule" id="MF_00978"/>
    </source>
</evidence>
<dbReference type="GO" id="GO:0006355">
    <property type="term" value="P:regulation of DNA-templated transcription"/>
    <property type="evidence" value="ECO:0007669"/>
    <property type="project" value="UniProtKB-UniRule"/>
</dbReference>
<comment type="similarity">
    <text evidence="2">Belongs to the biotin--protein ligase family.</text>
</comment>
<dbReference type="GO" id="GO:0004077">
    <property type="term" value="F:biotin--[biotin carboxyl-carrier protein] ligase activity"/>
    <property type="evidence" value="ECO:0007669"/>
    <property type="project" value="UniProtKB-UniRule"/>
</dbReference>
<dbReference type="InterPro" id="IPR036388">
    <property type="entry name" value="WH-like_DNA-bd_sf"/>
</dbReference>
<dbReference type="Gene3D" id="1.10.10.10">
    <property type="entry name" value="Winged helix-like DNA-binding domain superfamily/Winged helix DNA-binding domain"/>
    <property type="match status" value="1"/>
</dbReference>
<dbReference type="GO" id="GO:0009249">
    <property type="term" value="P:protein lipoylation"/>
    <property type="evidence" value="ECO:0007669"/>
    <property type="project" value="UniProtKB-ARBA"/>
</dbReference>
<comment type="function">
    <text evidence="2">Acts both as a biotin--[acetyl-CoA-carboxylase] ligase and a repressor.</text>
</comment>
<proteinExistence type="inferred from homology"/>
<dbReference type="eggNOG" id="COG1654">
    <property type="taxonomic scope" value="Bacteria"/>
</dbReference>